<proteinExistence type="predicted"/>
<dbReference type="EMBL" id="BMYF01000023">
    <property type="protein sequence ID" value="GHB49177.1"/>
    <property type="molecule type" value="Genomic_DNA"/>
</dbReference>
<reference evidence="1" key="1">
    <citation type="journal article" date="2014" name="Int. J. Syst. Evol. Microbiol.">
        <title>Complete genome sequence of Corynebacterium casei LMG S-19264T (=DSM 44701T), isolated from a smear-ripened cheese.</title>
        <authorList>
            <consortium name="US DOE Joint Genome Institute (JGI-PGF)"/>
            <person name="Walter F."/>
            <person name="Albersmeier A."/>
            <person name="Kalinowski J."/>
            <person name="Ruckert C."/>
        </authorList>
    </citation>
    <scope>NUCLEOTIDE SEQUENCE</scope>
    <source>
        <strain evidence="1">KCTC 23224</strain>
    </source>
</reference>
<protein>
    <submittedName>
        <fullName evidence="1">Uncharacterized protein</fullName>
    </submittedName>
</protein>
<gene>
    <name evidence="1" type="ORF">GCM10008106_32470</name>
</gene>
<keyword evidence="2" id="KW-1185">Reference proteome</keyword>
<evidence type="ECO:0000313" key="2">
    <source>
        <dbReference type="Proteomes" id="UP000642809"/>
    </source>
</evidence>
<organism evidence="1 2">
    <name type="scientific">Mongoliitalea lutea</name>
    <dbReference type="NCBI Taxonomy" id="849756"/>
    <lineage>
        <taxon>Bacteria</taxon>
        <taxon>Pseudomonadati</taxon>
        <taxon>Bacteroidota</taxon>
        <taxon>Cytophagia</taxon>
        <taxon>Cytophagales</taxon>
        <taxon>Cyclobacteriaceae</taxon>
        <taxon>Mongoliitalea</taxon>
    </lineage>
</organism>
<evidence type="ECO:0000313" key="1">
    <source>
        <dbReference type="EMBL" id="GHB49177.1"/>
    </source>
</evidence>
<accession>A0A8J3D2D4</accession>
<comment type="caution">
    <text evidence="1">The sequence shown here is derived from an EMBL/GenBank/DDBJ whole genome shotgun (WGS) entry which is preliminary data.</text>
</comment>
<name>A0A8J3D2D4_9BACT</name>
<reference evidence="1" key="2">
    <citation type="submission" date="2020-09" db="EMBL/GenBank/DDBJ databases">
        <authorList>
            <person name="Sun Q."/>
            <person name="Kim S."/>
        </authorList>
    </citation>
    <scope>NUCLEOTIDE SEQUENCE</scope>
    <source>
        <strain evidence="1">KCTC 23224</strain>
    </source>
</reference>
<dbReference type="Proteomes" id="UP000642809">
    <property type="component" value="Unassembled WGS sequence"/>
</dbReference>
<sequence>MTEQWIIKDIEKHIAHRNRVVIIDPSGECAYLLPCIEKQNYTILKTETSNKEEWQRIKEELMLRYEAESKHKAEKVVFYVTRPKTELSFLFDYCFTHGCVDLSNPVEWLRKKLFTGTGHQITLENPMLLTAAKLGIGKDLAWWKKILQNLEELVSIEDELIPFLSTPESFSKGKEADVKRLFEEKLVDLLGQTYRKVPAKTLAIEVSSKITAKICFALSASLYFQKCFYPLT</sequence>
<dbReference type="AlphaFoldDB" id="A0A8J3D2D4"/>
<dbReference type="RefSeq" id="WP_189585179.1">
    <property type="nucleotide sequence ID" value="NZ_BMYF01000023.1"/>
</dbReference>